<dbReference type="Proteomes" id="UP000807342">
    <property type="component" value="Unassembled WGS sequence"/>
</dbReference>
<dbReference type="InterPro" id="IPR002669">
    <property type="entry name" value="UreD"/>
</dbReference>
<proteinExistence type="inferred from homology"/>
<dbReference type="PANTHER" id="PTHR33643:SF1">
    <property type="entry name" value="UREASE ACCESSORY PROTEIN D"/>
    <property type="match status" value="1"/>
</dbReference>
<dbReference type="HAMAP" id="MF_01384">
    <property type="entry name" value="UreD"/>
    <property type="match status" value="1"/>
</dbReference>
<comment type="caution">
    <text evidence="3">The sequence shown here is derived from an EMBL/GenBank/DDBJ whole genome shotgun (WGS) entry which is preliminary data.</text>
</comment>
<accession>A0A9P5XSS0</accession>
<keyword evidence="2" id="KW-0143">Chaperone</keyword>
<protein>
    <submittedName>
        <fullName evidence="3">UreD-domain-containing protein</fullName>
    </submittedName>
</protein>
<dbReference type="AlphaFoldDB" id="A0A9P5XSS0"/>
<evidence type="ECO:0000313" key="3">
    <source>
        <dbReference type="EMBL" id="KAF9455045.1"/>
    </source>
</evidence>
<keyword evidence="4" id="KW-1185">Reference proteome</keyword>
<gene>
    <name evidence="3" type="ORF">P691DRAFT_13253</name>
</gene>
<dbReference type="GO" id="GO:0016151">
    <property type="term" value="F:nickel cation binding"/>
    <property type="evidence" value="ECO:0007669"/>
    <property type="project" value="InterPro"/>
</dbReference>
<dbReference type="EMBL" id="MU151051">
    <property type="protein sequence ID" value="KAF9455045.1"/>
    <property type="molecule type" value="Genomic_DNA"/>
</dbReference>
<dbReference type="OrthoDB" id="5550464at2759"/>
<evidence type="ECO:0000256" key="2">
    <source>
        <dbReference type="ARBA" id="ARBA00023186"/>
    </source>
</evidence>
<comment type="similarity">
    <text evidence="1">Belongs to the UreD family.</text>
</comment>
<dbReference type="Pfam" id="PF01774">
    <property type="entry name" value="UreD"/>
    <property type="match status" value="1"/>
</dbReference>
<organism evidence="3 4">
    <name type="scientific">Macrolepiota fuliginosa MF-IS2</name>
    <dbReference type="NCBI Taxonomy" id="1400762"/>
    <lineage>
        <taxon>Eukaryota</taxon>
        <taxon>Fungi</taxon>
        <taxon>Dikarya</taxon>
        <taxon>Basidiomycota</taxon>
        <taxon>Agaricomycotina</taxon>
        <taxon>Agaricomycetes</taxon>
        <taxon>Agaricomycetidae</taxon>
        <taxon>Agaricales</taxon>
        <taxon>Agaricineae</taxon>
        <taxon>Agaricaceae</taxon>
        <taxon>Macrolepiota</taxon>
    </lineage>
</organism>
<evidence type="ECO:0000256" key="1">
    <source>
        <dbReference type="ARBA" id="ARBA00007177"/>
    </source>
</evidence>
<name>A0A9P5XSS0_9AGAR</name>
<reference evidence="3" key="1">
    <citation type="submission" date="2020-11" db="EMBL/GenBank/DDBJ databases">
        <authorList>
            <consortium name="DOE Joint Genome Institute"/>
            <person name="Ahrendt S."/>
            <person name="Riley R."/>
            <person name="Andreopoulos W."/>
            <person name="Labutti K."/>
            <person name="Pangilinan J."/>
            <person name="Ruiz-Duenas F.J."/>
            <person name="Barrasa J.M."/>
            <person name="Sanchez-Garcia M."/>
            <person name="Camarero S."/>
            <person name="Miyauchi S."/>
            <person name="Serrano A."/>
            <person name="Linde D."/>
            <person name="Babiker R."/>
            <person name="Drula E."/>
            <person name="Ayuso-Fernandez I."/>
            <person name="Pacheco R."/>
            <person name="Padilla G."/>
            <person name="Ferreira P."/>
            <person name="Barriuso J."/>
            <person name="Kellner H."/>
            <person name="Castanera R."/>
            <person name="Alfaro M."/>
            <person name="Ramirez L."/>
            <person name="Pisabarro A.G."/>
            <person name="Kuo A."/>
            <person name="Tritt A."/>
            <person name="Lipzen A."/>
            <person name="He G."/>
            <person name="Yan M."/>
            <person name="Ng V."/>
            <person name="Cullen D."/>
            <person name="Martin F."/>
            <person name="Rosso M.-N."/>
            <person name="Henrissat B."/>
            <person name="Hibbett D."/>
            <person name="Martinez A.T."/>
            <person name="Grigoriev I.V."/>
        </authorList>
    </citation>
    <scope>NUCLEOTIDE SEQUENCE</scope>
    <source>
        <strain evidence="3">MF-IS2</strain>
    </source>
</reference>
<dbReference type="PANTHER" id="PTHR33643">
    <property type="entry name" value="UREASE ACCESSORY PROTEIN D"/>
    <property type="match status" value="1"/>
</dbReference>
<sequence length="336" mass="36841">MVSRDSPPSTLSTSDITKIPAGGGSITLAVHGARAVFEELSSAYPLKLLSPQVYERDVAIVYLLSYGGGLVAGDRVELDVKLKEGSKLLVLSQGSTKVFKTRPGQRLASIRANGAYTALPTPTDDSLTTQTIRYTLLSKSSLFLLPDPVTCFRSASYNQIQTFNLAPDSSVVILDWLTSGRKALDEDWAFTRYYSENEVIIGDKRWAKDAMLLEADRETAQNVGRLGPLPRRTLGERLAPYSCYAMVLLYGQQVQKIIEKFRARFEAITVFKRGMPEDVIWSFSPIGLPGAEGCEGTGAVVRVAGKETELVKGWLKEGLKGIEEVMGADVYRRAFA</sequence>
<evidence type="ECO:0000313" key="4">
    <source>
        <dbReference type="Proteomes" id="UP000807342"/>
    </source>
</evidence>